<dbReference type="EMBL" id="JAPDRQ010000166">
    <property type="protein sequence ID" value="KAJ9653113.1"/>
    <property type="molecule type" value="Genomic_DNA"/>
</dbReference>
<protein>
    <submittedName>
        <fullName evidence="1">Uncharacterized protein</fullName>
    </submittedName>
</protein>
<accession>A0ACC2ZZG0</accession>
<organism evidence="1 2">
    <name type="scientific">Neophaeococcomyces mojaviensis</name>
    <dbReference type="NCBI Taxonomy" id="3383035"/>
    <lineage>
        <taxon>Eukaryota</taxon>
        <taxon>Fungi</taxon>
        <taxon>Dikarya</taxon>
        <taxon>Ascomycota</taxon>
        <taxon>Pezizomycotina</taxon>
        <taxon>Eurotiomycetes</taxon>
        <taxon>Chaetothyriomycetidae</taxon>
        <taxon>Chaetothyriales</taxon>
        <taxon>Chaetothyriales incertae sedis</taxon>
        <taxon>Neophaeococcomyces</taxon>
    </lineage>
</organism>
<sequence length="221" mass="24803">MYLPPPRYDRSIEDTFFETTCTAIEGYDDLPSFETNGPNRNKRLPSWVPDWAHGWRRMYGAPLISTKGFSAGGVKALYQIDCGKKLLKLKCKFVDEIVRLGATVPVNEDTPIFAFIQSGCSIYKGVPEDSWTAWEVSRGWASLVQNSYSQSAVPIDNLFSTLLGDSIISVPSKFSSGEPLLDWSMRGSRSGDGIMCFSKLIARWQQKGRKVPKTWWIESGL</sequence>
<reference evidence="1" key="1">
    <citation type="submission" date="2022-10" db="EMBL/GenBank/DDBJ databases">
        <title>Culturing micro-colonial fungi from biological soil crusts in the Mojave desert and describing Neophaeococcomyces mojavensis, and introducing the new genera and species Taxawa tesnikishii.</title>
        <authorList>
            <person name="Kurbessoian T."/>
            <person name="Stajich J.E."/>
        </authorList>
    </citation>
    <scope>NUCLEOTIDE SEQUENCE</scope>
    <source>
        <strain evidence="1">JES_112</strain>
    </source>
</reference>
<name>A0ACC2ZZG0_9EURO</name>
<dbReference type="Proteomes" id="UP001172386">
    <property type="component" value="Unassembled WGS sequence"/>
</dbReference>
<comment type="caution">
    <text evidence="1">The sequence shown here is derived from an EMBL/GenBank/DDBJ whole genome shotgun (WGS) entry which is preliminary data.</text>
</comment>
<proteinExistence type="predicted"/>
<evidence type="ECO:0000313" key="2">
    <source>
        <dbReference type="Proteomes" id="UP001172386"/>
    </source>
</evidence>
<gene>
    <name evidence="1" type="ORF">H2198_007663</name>
</gene>
<evidence type="ECO:0000313" key="1">
    <source>
        <dbReference type="EMBL" id="KAJ9653113.1"/>
    </source>
</evidence>
<keyword evidence="2" id="KW-1185">Reference proteome</keyword>